<feature type="region of interest" description="Disordered" evidence="1">
    <location>
        <begin position="1"/>
        <end position="26"/>
    </location>
</feature>
<proteinExistence type="predicted"/>
<organism evidence="2 3">
    <name type="scientific">Oikopleura dioica</name>
    <name type="common">Tunicate</name>
    <dbReference type="NCBI Taxonomy" id="34765"/>
    <lineage>
        <taxon>Eukaryota</taxon>
        <taxon>Metazoa</taxon>
        <taxon>Chordata</taxon>
        <taxon>Tunicata</taxon>
        <taxon>Appendicularia</taxon>
        <taxon>Copelata</taxon>
        <taxon>Oikopleuridae</taxon>
        <taxon>Oikopleura</taxon>
    </lineage>
</organism>
<evidence type="ECO:0000313" key="2">
    <source>
        <dbReference type="EMBL" id="CAG5076923.1"/>
    </source>
</evidence>
<evidence type="ECO:0000256" key="1">
    <source>
        <dbReference type="SAM" id="MobiDB-lite"/>
    </source>
</evidence>
<gene>
    <name evidence="2" type="ORF">OKIOD_LOCUS146</name>
</gene>
<sequence length="92" mass="10732">MIPDFSEEKSPKSGEEMSRLRSGGTTILTASTVQYGRPPQKRPVYRSEFVIRLRKVQKSALEFCIAEDRHEFFFQKVPRAKFTARKVSFIEF</sequence>
<protein>
    <submittedName>
        <fullName evidence="2">Oidioi.mRNA.OKI2018_I69.PAR.g8588.t1.cds</fullName>
    </submittedName>
</protein>
<keyword evidence="3" id="KW-1185">Reference proteome</keyword>
<dbReference type="EMBL" id="OU015568">
    <property type="protein sequence ID" value="CAG5076923.1"/>
    <property type="molecule type" value="Genomic_DNA"/>
</dbReference>
<name>A0ABN7RJZ8_OIKDI</name>
<accession>A0ABN7RJZ8</accession>
<feature type="compositionally biased region" description="Basic and acidic residues" evidence="1">
    <location>
        <begin position="1"/>
        <end position="19"/>
    </location>
</feature>
<dbReference type="Proteomes" id="UP001158576">
    <property type="component" value="Chromosome PAR"/>
</dbReference>
<evidence type="ECO:0000313" key="3">
    <source>
        <dbReference type="Proteomes" id="UP001158576"/>
    </source>
</evidence>
<reference evidence="2 3" key="1">
    <citation type="submission" date="2021-04" db="EMBL/GenBank/DDBJ databases">
        <authorList>
            <person name="Bliznina A."/>
        </authorList>
    </citation>
    <scope>NUCLEOTIDE SEQUENCE [LARGE SCALE GENOMIC DNA]</scope>
</reference>